<dbReference type="PROSITE" id="PS50082">
    <property type="entry name" value="WD_REPEATS_2"/>
    <property type="match status" value="1"/>
</dbReference>
<dbReference type="OrthoDB" id="406844at2759"/>
<dbReference type="GO" id="GO:2000601">
    <property type="term" value="P:positive regulation of Arp2/3 complex-mediated actin nucleation"/>
    <property type="evidence" value="ECO:0007669"/>
    <property type="project" value="EnsemblFungi"/>
</dbReference>
<evidence type="ECO:0000256" key="3">
    <source>
        <dbReference type="ARBA" id="ARBA00022574"/>
    </source>
</evidence>
<gene>
    <name evidence="9" type="ORF">DM01DRAFT_1329091</name>
</gene>
<dbReference type="GO" id="GO:0051015">
    <property type="term" value="F:actin filament binding"/>
    <property type="evidence" value="ECO:0007669"/>
    <property type="project" value="EnsemblFungi"/>
</dbReference>
<dbReference type="AlphaFoldDB" id="A0A1X2G492"/>
<dbReference type="GO" id="GO:0044396">
    <property type="term" value="P:actin cortical patch organization"/>
    <property type="evidence" value="ECO:0007669"/>
    <property type="project" value="EnsemblFungi"/>
</dbReference>
<accession>A0A1X2G492</accession>
<evidence type="ECO:0000256" key="2">
    <source>
        <dbReference type="ARBA" id="ARBA00022490"/>
    </source>
</evidence>
<comment type="subcellular location">
    <subcellularLocation>
        <location evidence="7">Cytoplasm</location>
        <location evidence="7">Cytoskeleton</location>
        <location evidence="7">Actin patch</location>
    </subcellularLocation>
</comment>
<sequence>MANPISYEIANAPITAHAFNKNKLIICPNSNDALVYEHGSSNWTLEATLKGHDKVITSIDIAPNTNRIVTCSQDRNAYVWTKESDGSWKPGLVLLRINRSATFVRWSPNEEKFAVASGARCIAICYFEEDNDWWASKHLKKPIRSTVLSLDWHPNNVLLAAGSADMKARVFSSFIKGLDKKPSPSVWGDKLPFNTVCAEFSNGCGGWIHSVAFSPSGDRLAFAGHDAVISVAAPSAEGVHVVYSVELTSLPCRSLIWANERQIVGAGFDCAPILIESYDDVTWQVSGSLDIGKKKTASTSSVMDRFKTMDSRGQSDSQDTVLLTTHQNTINEIRVFAGPRDNISQFSTCGVDGRVAIWDFDSNQITADLASLKI</sequence>
<dbReference type="Pfam" id="PF00400">
    <property type="entry name" value="WD40"/>
    <property type="match status" value="3"/>
</dbReference>
<dbReference type="PANTHER" id="PTHR10709">
    <property type="entry name" value="ACTIN-RELATED PROTEIN 2/3 COMPLEX SUBUNIT 1"/>
    <property type="match status" value="1"/>
</dbReference>
<comment type="similarity">
    <text evidence="1 7">Belongs to the WD repeat ARPC1 family.</text>
</comment>
<keyword evidence="4" id="KW-0677">Repeat</keyword>
<evidence type="ECO:0000256" key="6">
    <source>
        <dbReference type="ARBA" id="ARBA00023212"/>
    </source>
</evidence>
<name>A0A1X2G492_9FUNG</name>
<dbReference type="GO" id="GO:0043130">
    <property type="term" value="F:ubiquitin binding"/>
    <property type="evidence" value="ECO:0007669"/>
    <property type="project" value="EnsemblFungi"/>
</dbReference>
<comment type="caution">
    <text evidence="9">The sequence shown here is derived from an EMBL/GenBank/DDBJ whole genome shotgun (WGS) entry which is preliminary data.</text>
</comment>
<dbReference type="Gene3D" id="2.130.10.10">
    <property type="entry name" value="YVTN repeat-like/Quinoprotein amine dehydrogenase"/>
    <property type="match status" value="1"/>
</dbReference>
<evidence type="ECO:0000313" key="9">
    <source>
        <dbReference type="EMBL" id="ORX44419.1"/>
    </source>
</evidence>
<dbReference type="STRING" id="101127.A0A1X2G492"/>
<keyword evidence="3 8" id="KW-0853">WD repeat</keyword>
<dbReference type="SUPFAM" id="SSF50978">
    <property type="entry name" value="WD40 repeat-like"/>
    <property type="match status" value="1"/>
</dbReference>
<evidence type="ECO:0000313" key="10">
    <source>
        <dbReference type="Proteomes" id="UP000242146"/>
    </source>
</evidence>
<keyword evidence="6 7" id="KW-0206">Cytoskeleton</keyword>
<dbReference type="PROSITE" id="PS50294">
    <property type="entry name" value="WD_REPEATS_REGION"/>
    <property type="match status" value="1"/>
</dbReference>
<evidence type="ECO:0000256" key="7">
    <source>
        <dbReference type="PIRNR" id="PIRNR038093"/>
    </source>
</evidence>
<keyword evidence="2 7" id="KW-0963">Cytoplasm</keyword>
<dbReference type="InterPro" id="IPR015943">
    <property type="entry name" value="WD40/YVTN_repeat-like_dom_sf"/>
</dbReference>
<dbReference type="PANTHER" id="PTHR10709:SF2">
    <property type="entry name" value="ACTIN-RELATED PROTEIN 2_3 COMPLEX SUBUNIT"/>
    <property type="match status" value="1"/>
</dbReference>
<dbReference type="GO" id="GO:0034314">
    <property type="term" value="P:Arp2/3 complex-mediated actin nucleation"/>
    <property type="evidence" value="ECO:0007669"/>
    <property type="project" value="UniProtKB-UniRule"/>
</dbReference>
<keyword evidence="5 7" id="KW-0009">Actin-binding</keyword>
<dbReference type="GO" id="GO:0030479">
    <property type="term" value="C:actin cortical patch"/>
    <property type="evidence" value="ECO:0007669"/>
    <property type="project" value="UniProtKB-SubCell"/>
</dbReference>
<dbReference type="EMBL" id="MCGT01000048">
    <property type="protein sequence ID" value="ORX44419.1"/>
    <property type="molecule type" value="Genomic_DNA"/>
</dbReference>
<evidence type="ECO:0000256" key="4">
    <source>
        <dbReference type="ARBA" id="ARBA00022737"/>
    </source>
</evidence>
<dbReference type="GO" id="GO:0005885">
    <property type="term" value="C:Arp2/3 protein complex"/>
    <property type="evidence" value="ECO:0007669"/>
    <property type="project" value="UniProtKB-UniRule"/>
</dbReference>
<dbReference type="InterPro" id="IPR036322">
    <property type="entry name" value="WD40_repeat_dom_sf"/>
</dbReference>
<reference evidence="9 10" key="1">
    <citation type="submission" date="2016-07" db="EMBL/GenBank/DDBJ databases">
        <title>Pervasive Adenine N6-methylation of Active Genes in Fungi.</title>
        <authorList>
            <consortium name="DOE Joint Genome Institute"/>
            <person name="Mondo S.J."/>
            <person name="Dannebaum R.O."/>
            <person name="Kuo R.C."/>
            <person name="Labutti K."/>
            <person name="Haridas S."/>
            <person name="Kuo A."/>
            <person name="Salamov A."/>
            <person name="Ahrendt S.R."/>
            <person name="Lipzen A."/>
            <person name="Sullivan W."/>
            <person name="Andreopoulos W.B."/>
            <person name="Clum A."/>
            <person name="Lindquist E."/>
            <person name="Daum C."/>
            <person name="Ramamoorthy G.K."/>
            <person name="Gryganskyi A."/>
            <person name="Culley D."/>
            <person name="Magnuson J.K."/>
            <person name="James T.Y."/>
            <person name="O'Malley M.A."/>
            <person name="Stajich J.E."/>
            <person name="Spatafora J.W."/>
            <person name="Visel A."/>
            <person name="Grigoriev I.V."/>
        </authorList>
    </citation>
    <scope>NUCLEOTIDE SEQUENCE [LARGE SCALE GENOMIC DNA]</scope>
    <source>
        <strain evidence="9 10">NRRL 3301</strain>
    </source>
</reference>
<dbReference type="InterPro" id="IPR001680">
    <property type="entry name" value="WD40_rpt"/>
</dbReference>
<keyword evidence="10" id="KW-1185">Reference proteome</keyword>
<dbReference type="InterPro" id="IPR017383">
    <property type="entry name" value="ARPC1"/>
</dbReference>
<feature type="repeat" description="WD" evidence="8">
    <location>
        <begin position="49"/>
        <end position="80"/>
    </location>
</feature>
<dbReference type="Proteomes" id="UP000242146">
    <property type="component" value="Unassembled WGS sequence"/>
</dbReference>
<proteinExistence type="inferred from homology"/>
<evidence type="ECO:0000256" key="1">
    <source>
        <dbReference type="ARBA" id="ARBA00006260"/>
    </source>
</evidence>
<evidence type="ECO:0000256" key="8">
    <source>
        <dbReference type="PROSITE-ProRule" id="PRU00221"/>
    </source>
</evidence>
<protein>
    <recommendedName>
        <fullName evidence="7">Actin-related protein 2/3 complex subunit</fullName>
    </recommendedName>
</protein>
<organism evidence="9 10">
    <name type="scientific">Hesseltinella vesiculosa</name>
    <dbReference type="NCBI Taxonomy" id="101127"/>
    <lineage>
        <taxon>Eukaryota</taxon>
        <taxon>Fungi</taxon>
        <taxon>Fungi incertae sedis</taxon>
        <taxon>Mucoromycota</taxon>
        <taxon>Mucoromycotina</taxon>
        <taxon>Mucoromycetes</taxon>
        <taxon>Mucorales</taxon>
        <taxon>Cunninghamellaceae</taxon>
        <taxon>Hesseltinella</taxon>
    </lineage>
</organism>
<dbReference type="SMART" id="SM00320">
    <property type="entry name" value="WD40"/>
    <property type="match status" value="5"/>
</dbReference>
<dbReference type="PIRSF" id="PIRSF038093">
    <property type="entry name" value="ARP2/3_su1"/>
    <property type="match status" value="1"/>
</dbReference>
<evidence type="ECO:0000256" key="5">
    <source>
        <dbReference type="ARBA" id="ARBA00023203"/>
    </source>
</evidence>
<comment type="function">
    <text evidence="7">Functions as component of the Arp2/3 complex which is involved in regulation of actin polymerization and together with an activating nucleation-promoting factor (NPF) mediates the formation of branched actin networks.</text>
</comment>